<dbReference type="EMBL" id="LR796757">
    <property type="protein sequence ID" value="CAB4163339.1"/>
    <property type="molecule type" value="Genomic_DNA"/>
</dbReference>
<evidence type="ECO:0000313" key="4">
    <source>
        <dbReference type="EMBL" id="CAB4163339.1"/>
    </source>
</evidence>
<gene>
    <name evidence="3" type="ORF">UFOVP339_32</name>
    <name evidence="4" type="ORF">UFOVP807_9</name>
</gene>
<feature type="compositionally biased region" description="Basic and acidic residues" evidence="2">
    <location>
        <begin position="25"/>
        <end position="36"/>
    </location>
</feature>
<feature type="compositionally biased region" description="Low complexity" evidence="2">
    <location>
        <begin position="661"/>
        <end position="679"/>
    </location>
</feature>
<evidence type="ECO:0000313" key="3">
    <source>
        <dbReference type="EMBL" id="CAB4139273.1"/>
    </source>
</evidence>
<protein>
    <recommendedName>
        <fullName evidence="5">Portal protein</fullName>
    </recommendedName>
</protein>
<name>A0A6J5M1A7_9CAUD</name>
<sequence length="706" mass="78885">MEANEPQENYDVDSGVEGEQMPKGIKRDPDPNAKDSTKALVKEWQGKIMRAKKHWERPLQAMKEDMDFYMGKQWPGHRGPNDDRYVANLVQRHVQTRVAALYAKNPKAVAKRRSTLDFTIWEGDASQLESANTANQQSFMATGMPDPHAMALMADVEQGFEKRRQLDKIGKTMEIIFHHIIETQNIKGQMKQLVRRTCVTGVGFVKIGYQRVMSMRPEDVEKLTDITEQIKTLDRLEQDLKDQKFDENSAKRAQLELLKKELMEKEDMIIDEGIVFDFPQSQTIIVDTRCRQLKGFIGAEWVAQEFILTSDEVKEIYGVDLGTSFTRQENKYVNSDDKSECDVARIWEIYSKRDGLKYVIADGYPDFLVEPGCPEIKLKRFWPFFLLSFNEVESDRDIYPPSDVRLMKPIQLEYNLARQRLREHRNANRPLYVTPVGMLSEGDVKKLMDRQPNEVIQLMSLQPGQAVNQLLQPVQPIPVDPSLYDTSMFMEDLFRVVGSQEANLGGGTGNTATEVSVAESSRMSSMGSHVDDLDEFLTELARAAGAVMLKLMDPSSAMKIAGPGAAWPTLSSQEIADELLLEIEAGSSGRPNKAADIAAFERLAPLLIQIPGIDPTWLAKEAIKRMDDGLDMSEAVRAALPSIVQMNAQKQMAEVEASQDPNLQGPAGGQPAAPAMAPGAPGGGNANAQVPNIPQPKMYGIPQNGV</sequence>
<feature type="region of interest" description="Disordered" evidence="2">
    <location>
        <begin position="1"/>
        <end position="36"/>
    </location>
</feature>
<keyword evidence="1" id="KW-0175">Coiled coil</keyword>
<dbReference type="EMBL" id="LR796355">
    <property type="protein sequence ID" value="CAB4139273.1"/>
    <property type="molecule type" value="Genomic_DNA"/>
</dbReference>
<evidence type="ECO:0000256" key="1">
    <source>
        <dbReference type="SAM" id="Coils"/>
    </source>
</evidence>
<evidence type="ECO:0000256" key="2">
    <source>
        <dbReference type="SAM" id="MobiDB-lite"/>
    </source>
</evidence>
<evidence type="ECO:0008006" key="5">
    <source>
        <dbReference type="Google" id="ProtNLM"/>
    </source>
</evidence>
<proteinExistence type="predicted"/>
<feature type="coiled-coil region" evidence="1">
    <location>
        <begin position="223"/>
        <end position="268"/>
    </location>
</feature>
<reference evidence="3" key="1">
    <citation type="submission" date="2020-04" db="EMBL/GenBank/DDBJ databases">
        <authorList>
            <person name="Chiriac C."/>
            <person name="Salcher M."/>
            <person name="Ghai R."/>
            <person name="Kavagutti S V."/>
        </authorList>
    </citation>
    <scope>NUCLEOTIDE SEQUENCE</scope>
</reference>
<organism evidence="3">
    <name type="scientific">uncultured Caudovirales phage</name>
    <dbReference type="NCBI Taxonomy" id="2100421"/>
    <lineage>
        <taxon>Viruses</taxon>
        <taxon>Duplodnaviria</taxon>
        <taxon>Heunggongvirae</taxon>
        <taxon>Uroviricota</taxon>
        <taxon>Caudoviricetes</taxon>
        <taxon>Peduoviridae</taxon>
        <taxon>Maltschvirus</taxon>
        <taxon>Maltschvirus maltsch</taxon>
    </lineage>
</organism>
<feature type="region of interest" description="Disordered" evidence="2">
    <location>
        <begin position="651"/>
        <end position="706"/>
    </location>
</feature>
<accession>A0A6J5M1A7</accession>